<dbReference type="Gene3D" id="3.40.190.10">
    <property type="entry name" value="Periplasmic binding protein-like II"/>
    <property type="match status" value="2"/>
</dbReference>
<evidence type="ECO:0000259" key="2">
    <source>
        <dbReference type="Pfam" id="PF09084"/>
    </source>
</evidence>
<proteinExistence type="predicted"/>
<organism evidence="3 4">
    <name type="scientific">Curvibacter cyanobacteriorum</name>
    <dbReference type="NCBI Taxonomy" id="3026422"/>
    <lineage>
        <taxon>Bacteria</taxon>
        <taxon>Pseudomonadati</taxon>
        <taxon>Pseudomonadota</taxon>
        <taxon>Betaproteobacteria</taxon>
        <taxon>Burkholderiales</taxon>
        <taxon>Comamonadaceae</taxon>
        <taxon>Curvibacter</taxon>
    </lineage>
</organism>
<evidence type="ECO:0000256" key="1">
    <source>
        <dbReference type="SAM" id="SignalP"/>
    </source>
</evidence>
<name>A0ABT5N711_9BURK</name>
<accession>A0ABT5N711</accession>
<dbReference type="InterPro" id="IPR027939">
    <property type="entry name" value="NMT1/THI5"/>
</dbReference>
<gene>
    <name evidence="3" type="ORF">PSQ40_20265</name>
</gene>
<feature type="chain" id="PRO_5046547935" evidence="1">
    <location>
        <begin position="39"/>
        <end position="341"/>
    </location>
</feature>
<keyword evidence="4" id="KW-1185">Reference proteome</keyword>
<evidence type="ECO:0000313" key="3">
    <source>
        <dbReference type="EMBL" id="MDD0840922.1"/>
    </source>
</evidence>
<protein>
    <submittedName>
        <fullName evidence="3">ABC transporter substrate-binding protein</fullName>
    </submittedName>
</protein>
<sequence>MTESAVLTRALSRLAAPWRPVALAACTLATWGSGAAHADEPFVYMTNWYAQAEHGGFYQALATGLYKKAGLDVSLKMGGPQVNVVQIMAAGQADCVMGSSDLQMVQIREGGVPVTTVAAMFQKDPQVLIGHEDVKKFEDLKGKTILIAGSAQKGFWPWLKAKYGFTDAQTRPYTFNIQPFVADKNTAQQGYLTSEPFAIQKAGVKANTLMFSDHGFPAYATTVSCMDKTVKDRKKAVAAFVKASVEGWKSYLADPAPGNALIKKDNPQMTDEQLAYSVAKLKETGMVGGGDAAALGIGVMTDARIKASYDFLVSTKLIDPAKVKPSEAYSTEFVKDLKVLP</sequence>
<comment type="caution">
    <text evidence="3">The sequence shown here is derived from an EMBL/GenBank/DDBJ whole genome shotgun (WGS) entry which is preliminary data.</text>
</comment>
<dbReference type="InterPro" id="IPR015168">
    <property type="entry name" value="SsuA/THI5"/>
</dbReference>
<dbReference type="PANTHER" id="PTHR31528">
    <property type="entry name" value="4-AMINO-5-HYDROXYMETHYL-2-METHYLPYRIMIDINE PHOSPHATE SYNTHASE THI11-RELATED"/>
    <property type="match status" value="1"/>
</dbReference>
<feature type="domain" description="SsuA/THI5-like" evidence="2">
    <location>
        <begin position="52"/>
        <end position="256"/>
    </location>
</feature>
<dbReference type="Pfam" id="PF09084">
    <property type="entry name" value="NMT1"/>
    <property type="match status" value="1"/>
</dbReference>
<evidence type="ECO:0000313" key="4">
    <source>
        <dbReference type="Proteomes" id="UP001528673"/>
    </source>
</evidence>
<dbReference type="RefSeq" id="WP_273953703.1">
    <property type="nucleotide sequence ID" value="NZ_JAQSIP010000013.1"/>
</dbReference>
<dbReference type="EMBL" id="JAQSIP010000013">
    <property type="protein sequence ID" value="MDD0840922.1"/>
    <property type="molecule type" value="Genomic_DNA"/>
</dbReference>
<dbReference type="Proteomes" id="UP001528673">
    <property type="component" value="Unassembled WGS sequence"/>
</dbReference>
<keyword evidence="1" id="KW-0732">Signal</keyword>
<reference evidence="3 4" key="1">
    <citation type="submission" date="2023-02" db="EMBL/GenBank/DDBJ databases">
        <title>Bacterial whole genomic sequence of Curvibacter sp. HBC61.</title>
        <authorList>
            <person name="Le V."/>
            <person name="Ko S.-R."/>
            <person name="Ahn C.-Y."/>
            <person name="Oh H.-M."/>
        </authorList>
    </citation>
    <scope>NUCLEOTIDE SEQUENCE [LARGE SCALE GENOMIC DNA]</scope>
    <source>
        <strain evidence="3 4">HBC61</strain>
    </source>
</reference>
<dbReference type="PANTHER" id="PTHR31528:SF3">
    <property type="entry name" value="THIAMINE BIOSYNTHESIS PROTEIN HI_0357-RELATED"/>
    <property type="match status" value="1"/>
</dbReference>
<dbReference type="SUPFAM" id="SSF53850">
    <property type="entry name" value="Periplasmic binding protein-like II"/>
    <property type="match status" value="1"/>
</dbReference>
<feature type="signal peptide" evidence="1">
    <location>
        <begin position="1"/>
        <end position="38"/>
    </location>
</feature>